<gene>
    <name evidence="1" type="ORF">GGR44_000073</name>
</gene>
<dbReference type="InterPro" id="IPR045584">
    <property type="entry name" value="Pilin-like"/>
</dbReference>
<dbReference type="SUPFAM" id="SSF54523">
    <property type="entry name" value="Pili subunits"/>
    <property type="match status" value="1"/>
</dbReference>
<proteinExistence type="predicted"/>
<name>A0A7W6DGX9_9SPHN</name>
<evidence type="ECO:0000313" key="1">
    <source>
        <dbReference type="EMBL" id="MBB3980442.1"/>
    </source>
</evidence>
<sequence>MNAAMRAQAGFTLVELLVSLAIMGMMAAMLMSGLVTGRRVWERVEHRTQAGEDVMAAQDAVRSLVRRSIALGSLDGSRTRVLFTGDERQMQFLSAAPDALAPMPPMSYRLGLSAGGALTLDRLPDLATDDSGALTRLVLARGITGLEFSYFGPTPPDNSLRWRTRWVRQPTMPRLVRIRATYRPGDRRVWPDLIMQPSATIDTLCVYAPATGRCRGRT</sequence>
<dbReference type="NCBIfam" id="TIGR02532">
    <property type="entry name" value="IV_pilin_GFxxxE"/>
    <property type="match status" value="1"/>
</dbReference>
<dbReference type="Proteomes" id="UP000552757">
    <property type="component" value="Unassembled WGS sequence"/>
</dbReference>
<dbReference type="RefSeq" id="WP_183953473.1">
    <property type="nucleotide sequence ID" value="NZ_JACIEB010000001.1"/>
</dbReference>
<dbReference type="Pfam" id="PF07963">
    <property type="entry name" value="N_methyl"/>
    <property type="match status" value="1"/>
</dbReference>
<dbReference type="InterPro" id="IPR012902">
    <property type="entry name" value="N_methyl_site"/>
</dbReference>
<dbReference type="AlphaFoldDB" id="A0A7W6DGX9"/>
<dbReference type="EMBL" id="JACIEB010000001">
    <property type="protein sequence ID" value="MBB3980442.1"/>
    <property type="molecule type" value="Genomic_DNA"/>
</dbReference>
<reference evidence="1 2" key="1">
    <citation type="submission" date="2020-08" db="EMBL/GenBank/DDBJ databases">
        <title>Genomic Encyclopedia of Type Strains, Phase IV (KMG-IV): sequencing the most valuable type-strain genomes for metagenomic binning, comparative biology and taxonomic classification.</title>
        <authorList>
            <person name="Goeker M."/>
        </authorList>
    </citation>
    <scope>NUCLEOTIDE SEQUENCE [LARGE SCALE GENOMIC DNA]</scope>
    <source>
        <strain evidence="1 2">DSM 29348</strain>
    </source>
</reference>
<protein>
    <submittedName>
        <fullName evidence="1">General secretion pathway protein J</fullName>
    </submittedName>
</protein>
<accession>A0A7W6DGX9</accession>
<dbReference type="PROSITE" id="PS00409">
    <property type="entry name" value="PROKAR_NTER_METHYL"/>
    <property type="match status" value="1"/>
</dbReference>
<evidence type="ECO:0000313" key="2">
    <source>
        <dbReference type="Proteomes" id="UP000552757"/>
    </source>
</evidence>
<keyword evidence="2" id="KW-1185">Reference proteome</keyword>
<organism evidence="1 2">
    <name type="scientific">Sphingobium fontiphilum</name>
    <dbReference type="NCBI Taxonomy" id="944425"/>
    <lineage>
        <taxon>Bacteria</taxon>
        <taxon>Pseudomonadati</taxon>
        <taxon>Pseudomonadota</taxon>
        <taxon>Alphaproteobacteria</taxon>
        <taxon>Sphingomonadales</taxon>
        <taxon>Sphingomonadaceae</taxon>
        <taxon>Sphingobium</taxon>
    </lineage>
</organism>
<comment type="caution">
    <text evidence="1">The sequence shown here is derived from an EMBL/GenBank/DDBJ whole genome shotgun (WGS) entry which is preliminary data.</text>
</comment>